<feature type="transmembrane region" description="Helical" evidence="1">
    <location>
        <begin position="12"/>
        <end position="33"/>
    </location>
</feature>
<gene>
    <name evidence="2" type="ORF">D2T31_11910</name>
</gene>
<keyword evidence="1" id="KW-0472">Membrane</keyword>
<reference evidence="2 3" key="2">
    <citation type="submission" date="2019-01" db="EMBL/GenBank/DDBJ databases">
        <authorList>
            <person name="Li Y."/>
        </authorList>
    </citation>
    <scope>NUCLEOTIDE SEQUENCE [LARGE SCALE GENOMIC DNA]</scope>
    <source>
        <strain evidence="2 3">D19-10-3-21</strain>
    </source>
</reference>
<keyword evidence="1" id="KW-0812">Transmembrane</keyword>
<dbReference type="EMBL" id="SAUX01000013">
    <property type="protein sequence ID" value="RWR28812.1"/>
    <property type="molecule type" value="Genomic_DNA"/>
</dbReference>
<dbReference type="Proteomes" id="UP000285295">
    <property type="component" value="Unassembled WGS sequence"/>
</dbReference>
<name>A0A443K7W2_9RHOB</name>
<protein>
    <submittedName>
        <fullName evidence="2">PEP-CTERM sorting domain-containing protein</fullName>
    </submittedName>
</protein>
<dbReference type="AlphaFoldDB" id="A0A443K7W2"/>
<proteinExistence type="predicted"/>
<dbReference type="RefSeq" id="WP_128237531.1">
    <property type="nucleotide sequence ID" value="NZ_SAUX01000013.1"/>
</dbReference>
<dbReference type="InterPro" id="IPR013424">
    <property type="entry name" value="Ice-binding_C"/>
</dbReference>
<keyword evidence="1" id="KW-1133">Transmembrane helix</keyword>
<organism evidence="2 3">
    <name type="scientific">Paenirhodobacter populi</name>
    <dbReference type="NCBI Taxonomy" id="2306993"/>
    <lineage>
        <taxon>Bacteria</taxon>
        <taxon>Pseudomonadati</taxon>
        <taxon>Pseudomonadota</taxon>
        <taxon>Alphaproteobacteria</taxon>
        <taxon>Rhodobacterales</taxon>
        <taxon>Rhodobacter group</taxon>
        <taxon>Paenirhodobacter</taxon>
    </lineage>
</organism>
<reference evidence="2 3" key="1">
    <citation type="submission" date="2019-01" db="EMBL/GenBank/DDBJ databases">
        <title>Sinorhodobacter populi sp. nov. isolated from the symptomatic bark tissue of Populus euramericana canker.</title>
        <authorList>
            <person name="Xu G."/>
        </authorList>
    </citation>
    <scope>NUCLEOTIDE SEQUENCE [LARGE SCALE GENOMIC DNA]</scope>
    <source>
        <strain evidence="2 3">D19-10-3-21</strain>
    </source>
</reference>
<dbReference type="NCBIfam" id="TIGR02595">
    <property type="entry name" value="PEP_CTERM"/>
    <property type="match status" value="1"/>
</dbReference>
<feature type="transmembrane region" description="Helical" evidence="1">
    <location>
        <begin position="113"/>
        <end position="133"/>
    </location>
</feature>
<sequence>MTDRRYPSGWWIVPFWAVGVVGLLALATCAHAATGGSDSPLVTVCVDSLPPLSENGVGPRGAPAASSSDFGAIPGVYAGFTDTFFANLTPGYVTGGKFRPEVVTPPGSDLPAVPVPATAALILSALAAVAILARRKK</sequence>
<evidence type="ECO:0000313" key="2">
    <source>
        <dbReference type="EMBL" id="RWR28812.1"/>
    </source>
</evidence>
<accession>A0A443K7W2</accession>
<evidence type="ECO:0000313" key="3">
    <source>
        <dbReference type="Proteomes" id="UP000285295"/>
    </source>
</evidence>
<comment type="caution">
    <text evidence="2">The sequence shown here is derived from an EMBL/GenBank/DDBJ whole genome shotgun (WGS) entry which is preliminary data.</text>
</comment>
<evidence type="ECO:0000256" key="1">
    <source>
        <dbReference type="SAM" id="Phobius"/>
    </source>
</evidence>